<evidence type="ECO:0000313" key="2">
    <source>
        <dbReference type="Proteomes" id="UP000798662"/>
    </source>
</evidence>
<proteinExistence type="predicted"/>
<evidence type="ECO:0000313" key="1">
    <source>
        <dbReference type="EMBL" id="KAK1868807.1"/>
    </source>
</evidence>
<gene>
    <name evidence="1" type="ORF">I4F81_011290</name>
</gene>
<dbReference type="EMBL" id="CM020620">
    <property type="protein sequence ID" value="KAK1868807.1"/>
    <property type="molecule type" value="Genomic_DNA"/>
</dbReference>
<dbReference type="Proteomes" id="UP000798662">
    <property type="component" value="Chromosome 3"/>
</dbReference>
<comment type="caution">
    <text evidence="1">The sequence shown here is derived from an EMBL/GenBank/DDBJ whole genome shotgun (WGS) entry which is preliminary data.</text>
</comment>
<accession>A0ACC3CF33</accession>
<protein>
    <submittedName>
        <fullName evidence="1">Uncharacterized protein</fullName>
    </submittedName>
</protein>
<reference evidence="1" key="1">
    <citation type="submission" date="2019-11" db="EMBL/GenBank/DDBJ databases">
        <title>Nori genome reveals adaptations in red seaweeds to the harsh intertidal environment.</title>
        <authorList>
            <person name="Wang D."/>
            <person name="Mao Y."/>
        </authorList>
    </citation>
    <scope>NUCLEOTIDE SEQUENCE</scope>
    <source>
        <tissue evidence="1">Gametophyte</tissue>
    </source>
</reference>
<name>A0ACC3CF33_PYRYE</name>
<organism evidence="1 2">
    <name type="scientific">Pyropia yezoensis</name>
    <name type="common">Susabi-nori</name>
    <name type="synonym">Porphyra yezoensis</name>
    <dbReference type="NCBI Taxonomy" id="2788"/>
    <lineage>
        <taxon>Eukaryota</taxon>
        <taxon>Rhodophyta</taxon>
        <taxon>Bangiophyceae</taxon>
        <taxon>Bangiales</taxon>
        <taxon>Bangiaceae</taxon>
        <taxon>Pyropia</taxon>
    </lineage>
</organism>
<sequence>MPIRLCLRGLPPSVPDASITSALSSFGTLLPADSPRVDRIRDGLAYATLLPAGPTSVSEAVRALDGCRWGAGVLRLGVAAPDWTARLRAEWASAAAETAAATAAASAGGPDARSGGAEGPVGAPPPSGEPPPWGTCGVSEFRLKRRWRRRAPAGGGAVEPAYIERAFRYGTVERREADLSWATTTATAIPPGVEMRDARGGGGGQATAAAPERWDPLFQRPTRRPRLVAPPTEAVAAAAAWAPRPAAGGGGGVAGRGVEVFASDDESGSVAVAVGAAAVGTRGGGDGGTRVGAGAAGGAGRPPPPPARGGGAGALLSYSMDFFGGGVVADPPDPLPVAAGVARGDTGGGAQADKDDGRLAVVVEERGVEVFGSDDEDGDDGAAVGPGRDGVADAAAAAAGDVAAAAAADAAAAAAAAAATAEQGVEVFVSDGEEDVLAVAHPDGARNDCADSGAAEVGARGAAAAAQGSPSGGAGNYDNDELPTTARGGRGGRAGRPGGCTPPPAGDGEQALVAYSMEFFGGGA</sequence>
<keyword evidence="2" id="KW-1185">Reference proteome</keyword>